<evidence type="ECO:0000259" key="1">
    <source>
        <dbReference type="Pfam" id="PF08818"/>
    </source>
</evidence>
<protein>
    <submittedName>
        <fullName evidence="2">DUF1801 domain-containing protein</fullName>
    </submittedName>
</protein>
<dbReference type="Pfam" id="PF08818">
    <property type="entry name" value="DUF1801"/>
    <property type="match status" value="1"/>
</dbReference>
<gene>
    <name evidence="2" type="ORF">JI741_12535</name>
</gene>
<feature type="domain" description="YdhG-like" evidence="1">
    <location>
        <begin position="14"/>
        <end position="109"/>
    </location>
</feature>
<dbReference type="EMBL" id="JAERRB010000003">
    <property type="protein sequence ID" value="MBL0742050.1"/>
    <property type="molecule type" value="Genomic_DNA"/>
</dbReference>
<evidence type="ECO:0000313" key="2">
    <source>
        <dbReference type="EMBL" id="MBL0742050.1"/>
    </source>
</evidence>
<reference evidence="2 3" key="1">
    <citation type="submission" date="2021-01" db="EMBL/GenBank/DDBJ databases">
        <title>Chryseolinea sp. Jin1 Genome sequencing and assembly.</title>
        <authorList>
            <person name="Kim I."/>
        </authorList>
    </citation>
    <scope>NUCLEOTIDE SEQUENCE [LARGE SCALE GENOMIC DNA]</scope>
    <source>
        <strain evidence="2 3">Jin1</strain>
    </source>
</reference>
<evidence type="ECO:0000313" key="3">
    <source>
        <dbReference type="Proteomes" id="UP000613030"/>
    </source>
</evidence>
<organism evidence="2 3">
    <name type="scientific">Chryseolinea lacunae</name>
    <dbReference type="NCBI Taxonomy" id="2801331"/>
    <lineage>
        <taxon>Bacteria</taxon>
        <taxon>Pseudomonadati</taxon>
        <taxon>Bacteroidota</taxon>
        <taxon>Cytophagia</taxon>
        <taxon>Cytophagales</taxon>
        <taxon>Fulvivirgaceae</taxon>
        <taxon>Chryseolinea</taxon>
    </lineage>
</organism>
<dbReference type="Proteomes" id="UP000613030">
    <property type="component" value="Unassembled WGS sequence"/>
</dbReference>
<comment type="caution">
    <text evidence="2">The sequence shown here is derived from an EMBL/GenBank/DDBJ whole genome shotgun (WGS) entry which is preliminary data.</text>
</comment>
<dbReference type="SUPFAM" id="SSF159888">
    <property type="entry name" value="YdhG-like"/>
    <property type="match status" value="1"/>
</dbReference>
<dbReference type="Gene3D" id="3.90.1150.200">
    <property type="match status" value="1"/>
</dbReference>
<dbReference type="RefSeq" id="WP_202009814.1">
    <property type="nucleotide sequence ID" value="NZ_JAERRB010000003.1"/>
</dbReference>
<proteinExistence type="predicted"/>
<keyword evidence="3" id="KW-1185">Reference proteome</keyword>
<dbReference type="InterPro" id="IPR014922">
    <property type="entry name" value="YdhG-like"/>
</dbReference>
<name>A0ABS1KRE8_9BACT</name>
<sequence>MSVRSFITEQPSPQREIMTILRSWIMDLGPHTQEKISYSIPYFHFYGQLCYLNPVKDGVDLGFNKGYELSNDEGLLETKGRKHVKSITFYSVAELEEREDALRHLLNEAAILNEYRFKQTQKKKKTS</sequence>
<accession>A0ABS1KRE8</accession>